<dbReference type="KEGG" id="dsf:UWK_00462"/>
<sequence length="310" mass="36117">MEYITKKEEILDSIQWSNFSYEYEIISIHNIDIPTLKITVIDGSKKIQMQPFVLGEIPNIENISRSLWVLNHSKRPEQRNTILRNFSLKLDVIKPIFESIIDNKRYKHIFEIGSTDSFVSEEIIKKVFSEKYIGLDIVTPPNSNNTAKRPCVQGLSEQLPFVEGAFDFALVSMTLLNIVRPDVAFSEISRVLNNRSTVIIIDINSNYYKACGFYKKEGSEYSFTKILSTQKSFFTLKTLGRDNFFIHCYHHFDLYKDFLCQHNFGITKDFVFGPTVETILDRSQKPQKDIESFARYIQYQPFHLVEGQRS</sequence>
<keyword evidence="2" id="KW-0808">Transferase</keyword>
<keyword evidence="2" id="KW-0830">Ubiquinone</keyword>
<dbReference type="Proteomes" id="UP000011721">
    <property type="component" value="Chromosome"/>
</dbReference>
<dbReference type="GO" id="GO:0008757">
    <property type="term" value="F:S-adenosylmethionine-dependent methyltransferase activity"/>
    <property type="evidence" value="ECO:0007669"/>
    <property type="project" value="InterPro"/>
</dbReference>
<keyword evidence="2" id="KW-0489">Methyltransferase</keyword>
<dbReference type="InterPro" id="IPR029063">
    <property type="entry name" value="SAM-dependent_MTases_sf"/>
</dbReference>
<evidence type="ECO:0000313" key="2">
    <source>
        <dbReference type="EMBL" id="AGF77045.1"/>
    </source>
</evidence>
<dbReference type="RefSeq" id="WP_015402743.1">
    <property type="nucleotide sequence ID" value="NC_020304.1"/>
</dbReference>
<dbReference type="Pfam" id="PF08241">
    <property type="entry name" value="Methyltransf_11"/>
    <property type="match status" value="1"/>
</dbReference>
<dbReference type="eggNOG" id="COG2226">
    <property type="taxonomic scope" value="Bacteria"/>
</dbReference>
<dbReference type="EMBL" id="CP003985">
    <property type="protein sequence ID" value="AGF77045.1"/>
    <property type="molecule type" value="Genomic_DNA"/>
</dbReference>
<dbReference type="Gene3D" id="3.40.50.150">
    <property type="entry name" value="Vaccinia Virus protein VP39"/>
    <property type="match status" value="1"/>
</dbReference>
<dbReference type="GO" id="GO:0032259">
    <property type="term" value="P:methylation"/>
    <property type="evidence" value="ECO:0007669"/>
    <property type="project" value="UniProtKB-KW"/>
</dbReference>
<dbReference type="STRING" id="1167006.UWK_00462"/>
<keyword evidence="3" id="KW-1185">Reference proteome</keyword>
<dbReference type="InterPro" id="IPR013216">
    <property type="entry name" value="Methyltransf_11"/>
</dbReference>
<evidence type="ECO:0000259" key="1">
    <source>
        <dbReference type="Pfam" id="PF08241"/>
    </source>
</evidence>
<name>M1PBB8_DESSD</name>
<accession>M1PBB8</accession>
<feature type="domain" description="Methyltransferase type 11" evidence="1">
    <location>
        <begin position="111"/>
        <end position="199"/>
    </location>
</feature>
<dbReference type="OrthoDB" id="5566900at2"/>
<dbReference type="SUPFAM" id="SSF53335">
    <property type="entry name" value="S-adenosyl-L-methionine-dependent methyltransferases"/>
    <property type="match status" value="1"/>
</dbReference>
<dbReference type="HOGENOM" id="CLU_896377_0_0_7"/>
<gene>
    <name evidence="2" type="ordered locus">UWK_00462</name>
</gene>
<organism evidence="2 3">
    <name type="scientific">Desulfocapsa sulfexigens (strain DSM 10523 / SB164P1)</name>
    <dbReference type="NCBI Taxonomy" id="1167006"/>
    <lineage>
        <taxon>Bacteria</taxon>
        <taxon>Pseudomonadati</taxon>
        <taxon>Thermodesulfobacteriota</taxon>
        <taxon>Desulfobulbia</taxon>
        <taxon>Desulfobulbales</taxon>
        <taxon>Desulfocapsaceae</taxon>
        <taxon>Desulfocapsa</taxon>
    </lineage>
</organism>
<evidence type="ECO:0000313" key="3">
    <source>
        <dbReference type="Proteomes" id="UP000011721"/>
    </source>
</evidence>
<protein>
    <submittedName>
        <fullName evidence="2">Methylase involved in ubiquinone/menaquinone biosynthesis</fullName>
    </submittedName>
</protein>
<dbReference type="AlphaFoldDB" id="M1PBB8"/>
<proteinExistence type="predicted"/>
<reference evidence="3" key="1">
    <citation type="journal article" date="2013" name="Stand. Genomic Sci.">
        <title>Complete genome sequence of Desulfocapsa sulfexigens, a marine deltaproteobacterium specialized in disproportionating inorganic sulfur compounds.</title>
        <authorList>
            <person name="Finster K.W."/>
            <person name="Kjeldsen K.U."/>
            <person name="Kube M."/>
            <person name="Reinhardt R."/>
            <person name="Mussmann M."/>
            <person name="Amann R."/>
            <person name="Schreiber L."/>
        </authorList>
    </citation>
    <scope>NUCLEOTIDE SEQUENCE [LARGE SCALE GENOMIC DNA]</scope>
    <source>
        <strain evidence="3">DSM 10523 / SB164P1</strain>
    </source>
</reference>